<accession>A0A5J9TA17</accession>
<dbReference type="Proteomes" id="UP000324897">
    <property type="component" value="Unassembled WGS sequence"/>
</dbReference>
<sequence length="151" mass="16656">MAIYGDLEPNLPSPSWFFSSRRHGHWKPLMALPLCPLARKKKTKKGQTKSFNTSSVSGRDCDAYKLGSGASIEGQNPEAAGWSTDKQEGNKVLMLVRLPPFSPFRPTCLTAVRPRRLDAGVATFPDDHVGAVRRWPWWAFTTCCSCSSAGD</sequence>
<keyword evidence="2" id="KW-1185">Reference proteome</keyword>
<gene>
    <name evidence="1" type="ORF">EJB05_47496</name>
</gene>
<proteinExistence type="predicted"/>
<comment type="caution">
    <text evidence="1">The sequence shown here is derived from an EMBL/GenBank/DDBJ whole genome shotgun (WGS) entry which is preliminary data.</text>
</comment>
<dbReference type="EMBL" id="RWGY01000045">
    <property type="protein sequence ID" value="TVU07441.1"/>
    <property type="molecule type" value="Genomic_DNA"/>
</dbReference>
<evidence type="ECO:0000313" key="1">
    <source>
        <dbReference type="EMBL" id="TVU07441.1"/>
    </source>
</evidence>
<organism evidence="1 2">
    <name type="scientific">Eragrostis curvula</name>
    <name type="common">weeping love grass</name>
    <dbReference type="NCBI Taxonomy" id="38414"/>
    <lineage>
        <taxon>Eukaryota</taxon>
        <taxon>Viridiplantae</taxon>
        <taxon>Streptophyta</taxon>
        <taxon>Embryophyta</taxon>
        <taxon>Tracheophyta</taxon>
        <taxon>Spermatophyta</taxon>
        <taxon>Magnoliopsida</taxon>
        <taxon>Liliopsida</taxon>
        <taxon>Poales</taxon>
        <taxon>Poaceae</taxon>
        <taxon>PACMAD clade</taxon>
        <taxon>Chloridoideae</taxon>
        <taxon>Eragrostideae</taxon>
        <taxon>Eragrostidinae</taxon>
        <taxon>Eragrostis</taxon>
    </lineage>
</organism>
<reference evidence="1 2" key="1">
    <citation type="journal article" date="2019" name="Sci. Rep.">
        <title>A high-quality genome of Eragrostis curvula grass provides insights into Poaceae evolution and supports new strategies to enhance forage quality.</title>
        <authorList>
            <person name="Carballo J."/>
            <person name="Santos B.A.C.M."/>
            <person name="Zappacosta D."/>
            <person name="Garbus I."/>
            <person name="Selva J.P."/>
            <person name="Gallo C.A."/>
            <person name="Diaz A."/>
            <person name="Albertini E."/>
            <person name="Caccamo M."/>
            <person name="Echenique V."/>
        </authorList>
    </citation>
    <scope>NUCLEOTIDE SEQUENCE [LARGE SCALE GENOMIC DNA]</scope>
    <source>
        <strain evidence="2">cv. Victoria</strain>
        <tissue evidence="1">Leaf</tissue>
    </source>
</reference>
<name>A0A5J9TA17_9POAL</name>
<evidence type="ECO:0000313" key="2">
    <source>
        <dbReference type="Proteomes" id="UP000324897"/>
    </source>
</evidence>
<protein>
    <submittedName>
        <fullName evidence="1">Uncharacterized protein</fullName>
    </submittedName>
</protein>
<dbReference type="AlphaFoldDB" id="A0A5J9TA17"/>
<dbReference type="Gramene" id="TVU07441">
    <property type="protein sequence ID" value="TVU07441"/>
    <property type="gene ID" value="EJB05_47496"/>
</dbReference>